<accession>A0AAP3AHY1</accession>
<evidence type="ECO:0000256" key="1">
    <source>
        <dbReference type="SAM" id="Phobius"/>
    </source>
</evidence>
<keyword evidence="1" id="KW-0812">Transmembrane</keyword>
<dbReference type="RefSeq" id="WP_155137747.1">
    <property type="nucleotide sequence ID" value="NZ_JBFBLY010000001.1"/>
</dbReference>
<name>A0AAP3AHY1_MICLU</name>
<proteinExistence type="predicted"/>
<comment type="caution">
    <text evidence="2">The sequence shown here is derived from an EMBL/GenBank/DDBJ whole genome shotgun (WGS) entry which is preliminary data.</text>
</comment>
<keyword evidence="1" id="KW-0472">Membrane</keyword>
<evidence type="ECO:0000313" key="2">
    <source>
        <dbReference type="EMBL" id="MCV7629474.1"/>
    </source>
</evidence>
<gene>
    <name evidence="2" type="ORF">M3A82_009020</name>
</gene>
<reference evidence="2" key="1">
    <citation type="submission" date="2023-06" db="EMBL/GenBank/DDBJ databases">
        <title>lsaBGC provides a comprehensive framework for evolutionary analysis of biosynthetic gene clusters within focal taxa.</title>
        <authorList>
            <person name="Salamzade R."/>
            <person name="Sandstrom S."/>
            <person name="Kalan L.R."/>
        </authorList>
    </citation>
    <scope>NUCLEOTIDE SEQUENCE</scope>
    <source>
        <strain evidence="2">P3-SID899</strain>
    </source>
</reference>
<organism evidence="2 3">
    <name type="scientific">Micrococcus luteus</name>
    <name type="common">Micrococcus lysodeikticus</name>
    <dbReference type="NCBI Taxonomy" id="1270"/>
    <lineage>
        <taxon>Bacteria</taxon>
        <taxon>Bacillati</taxon>
        <taxon>Actinomycetota</taxon>
        <taxon>Actinomycetes</taxon>
        <taxon>Micrococcales</taxon>
        <taxon>Micrococcaceae</taxon>
        <taxon>Micrococcus</taxon>
    </lineage>
</organism>
<dbReference type="AlphaFoldDB" id="A0AAP3AHY1"/>
<sequence length="192" mass="20945">MAKMTEYTADVSQGREELLDGKTVARVRTIEVKDQRGETVRQLKAADNDEDVRAKLRAAGYTVQDWSGGTAPATLTRGRGRMPAGCLWVLVILALLMAAGVINIIKDRADPADFSRDDAVAACKQRVPEELPSEYSRLAFAVPDVTGEGLRWNVVGTVRAEASATSATYRYGCQVEFTSKTNYRADVQVSRG</sequence>
<dbReference type="Proteomes" id="UP001205867">
    <property type="component" value="Unassembled WGS sequence"/>
</dbReference>
<feature type="transmembrane region" description="Helical" evidence="1">
    <location>
        <begin position="85"/>
        <end position="105"/>
    </location>
</feature>
<protein>
    <submittedName>
        <fullName evidence="2">Uncharacterized protein</fullName>
    </submittedName>
</protein>
<dbReference type="EMBL" id="JALXKZ020000023">
    <property type="protein sequence ID" value="MCV7629474.1"/>
    <property type="molecule type" value="Genomic_DNA"/>
</dbReference>
<evidence type="ECO:0000313" key="3">
    <source>
        <dbReference type="Proteomes" id="UP001205867"/>
    </source>
</evidence>
<keyword evidence="1" id="KW-1133">Transmembrane helix</keyword>